<comment type="subcellular location">
    <subcellularLocation>
        <location evidence="1">Cell membrane</location>
        <topology evidence="1">Multi-pass membrane protein</topology>
    </subcellularLocation>
</comment>
<feature type="transmembrane region" description="Helical" evidence="6">
    <location>
        <begin position="189"/>
        <end position="211"/>
    </location>
</feature>
<dbReference type="GO" id="GO:0005886">
    <property type="term" value="C:plasma membrane"/>
    <property type="evidence" value="ECO:0007669"/>
    <property type="project" value="UniProtKB-SubCell"/>
</dbReference>
<dbReference type="Pfam" id="PF02706">
    <property type="entry name" value="Wzz"/>
    <property type="match status" value="1"/>
</dbReference>
<dbReference type="InterPro" id="IPR003856">
    <property type="entry name" value="LPS_length_determ_N"/>
</dbReference>
<protein>
    <recommendedName>
        <fullName evidence="7">Polysaccharide chain length determinant N-terminal domain-containing protein</fullName>
    </recommendedName>
</protein>
<evidence type="ECO:0000256" key="6">
    <source>
        <dbReference type="SAM" id="Phobius"/>
    </source>
</evidence>
<keyword evidence="3 6" id="KW-0812">Transmembrane</keyword>
<evidence type="ECO:0000313" key="8">
    <source>
        <dbReference type="EMBL" id="TFY91953.1"/>
    </source>
</evidence>
<evidence type="ECO:0000259" key="7">
    <source>
        <dbReference type="Pfam" id="PF02706"/>
    </source>
</evidence>
<gene>
    <name evidence="8" type="ORF">DYL59_02370</name>
</gene>
<keyword evidence="5 6" id="KW-0472">Membrane</keyword>
<accession>A0A4Z0B012</accession>
<dbReference type="SUPFAM" id="SSF160355">
    <property type="entry name" value="Bacterial polysaccharide co-polymerase-like"/>
    <property type="match status" value="1"/>
</dbReference>
<evidence type="ECO:0000256" key="1">
    <source>
        <dbReference type="ARBA" id="ARBA00004651"/>
    </source>
</evidence>
<evidence type="ECO:0000256" key="2">
    <source>
        <dbReference type="ARBA" id="ARBA00022475"/>
    </source>
</evidence>
<evidence type="ECO:0000256" key="4">
    <source>
        <dbReference type="ARBA" id="ARBA00022989"/>
    </source>
</evidence>
<sequence>MSMSTNPKLRPNDDEIDLIPLLQSLWVHKLTILTTTVAGSLIALSASTVTPDQWTASTYITRSSLYNLYKEINNNMGSAHEDSKASELRLYNSIQNDLFYTAMGVMASQSITLKETTPKTGKNEPILYIVSATATTSEHAAGQLKAALNSANKEAISLNLPALGGENTVRAFNTLDEVKIINSKSPKKLTALGAFLGFLLGSTFVIGRFLIRQYKNTRVA</sequence>
<keyword evidence="2" id="KW-1003">Cell membrane</keyword>
<reference evidence="8 9" key="1">
    <citation type="journal article" date="2019" name="Syst. Appl. Microbiol.">
        <title>New species of pathogenic Pseudomonas isolated from citrus in Tunisia: Proposal of Pseudomonas kairouanensis sp. nov. and Pseudomonas nabeulensis sp. nov.</title>
        <authorList>
            <person name="Oueslati M."/>
            <person name="Mulet M."/>
            <person name="Gomila M."/>
            <person name="Berge O."/>
            <person name="Hajlaoui M.R."/>
            <person name="Lalucat J."/>
            <person name="Sadfi-Zouaoui N."/>
            <person name="Garcia-Valdes E."/>
        </authorList>
    </citation>
    <scope>NUCLEOTIDE SEQUENCE [LARGE SCALE GENOMIC DNA]</scope>
    <source>
        <strain evidence="8 9">KC12</strain>
    </source>
</reference>
<dbReference type="Gene3D" id="3.30.1890.10">
    <property type="entry name" value="FepE-like"/>
    <property type="match status" value="1"/>
</dbReference>
<comment type="caution">
    <text evidence="8">The sequence shown here is derived from an EMBL/GenBank/DDBJ whole genome shotgun (WGS) entry which is preliminary data.</text>
</comment>
<keyword evidence="9" id="KW-1185">Reference proteome</keyword>
<dbReference type="OrthoDB" id="7027793at2"/>
<evidence type="ECO:0000256" key="3">
    <source>
        <dbReference type="ARBA" id="ARBA00022692"/>
    </source>
</evidence>
<organism evidence="8 9">
    <name type="scientific">Pseudomonas kairouanensis</name>
    <dbReference type="NCBI Taxonomy" id="2293832"/>
    <lineage>
        <taxon>Bacteria</taxon>
        <taxon>Pseudomonadati</taxon>
        <taxon>Pseudomonadota</taxon>
        <taxon>Gammaproteobacteria</taxon>
        <taxon>Pseudomonadales</taxon>
        <taxon>Pseudomonadaceae</taxon>
        <taxon>Pseudomonas</taxon>
    </lineage>
</organism>
<keyword evidence="4 6" id="KW-1133">Transmembrane helix</keyword>
<feature type="domain" description="Polysaccharide chain length determinant N-terminal" evidence="7">
    <location>
        <begin position="14"/>
        <end position="75"/>
    </location>
</feature>
<dbReference type="AlphaFoldDB" id="A0A4Z0B012"/>
<name>A0A4Z0B012_9PSED</name>
<proteinExistence type="predicted"/>
<evidence type="ECO:0000256" key="5">
    <source>
        <dbReference type="ARBA" id="ARBA00023136"/>
    </source>
</evidence>
<evidence type="ECO:0000313" key="9">
    <source>
        <dbReference type="Proteomes" id="UP000297391"/>
    </source>
</evidence>
<dbReference type="Proteomes" id="UP000297391">
    <property type="component" value="Unassembled WGS sequence"/>
</dbReference>
<dbReference type="EMBL" id="QUZU01000002">
    <property type="protein sequence ID" value="TFY91953.1"/>
    <property type="molecule type" value="Genomic_DNA"/>
</dbReference>